<feature type="region of interest" description="Disordered" evidence="6">
    <location>
        <begin position="194"/>
        <end position="247"/>
    </location>
</feature>
<keyword evidence="4" id="KW-0833">Ubl conjugation pathway</keyword>
<protein>
    <submittedName>
        <fullName evidence="8">Galactose-binding domain-like protein</fullName>
    </submittedName>
</protein>
<dbReference type="PANTHER" id="PTHR12936:SF0">
    <property type="entry name" value="ANAPHASE-PROMOTING COMPLEX SUBUNIT 10"/>
    <property type="match status" value="1"/>
</dbReference>
<dbReference type="GO" id="GO:0051301">
    <property type="term" value="P:cell division"/>
    <property type="evidence" value="ECO:0007669"/>
    <property type="project" value="UniProtKB-KW"/>
</dbReference>
<dbReference type="GO" id="GO:0005680">
    <property type="term" value="C:anaphase-promoting complex"/>
    <property type="evidence" value="ECO:0007669"/>
    <property type="project" value="InterPro"/>
</dbReference>
<evidence type="ECO:0000256" key="3">
    <source>
        <dbReference type="ARBA" id="ARBA00022776"/>
    </source>
</evidence>
<keyword evidence="2" id="KW-0132">Cell division</keyword>
<dbReference type="GO" id="GO:0031145">
    <property type="term" value="P:anaphase-promoting complex-dependent catabolic process"/>
    <property type="evidence" value="ECO:0007669"/>
    <property type="project" value="InterPro"/>
</dbReference>
<dbReference type="GO" id="GO:0070979">
    <property type="term" value="P:protein K11-linked ubiquitination"/>
    <property type="evidence" value="ECO:0007669"/>
    <property type="project" value="TreeGrafter"/>
</dbReference>
<sequence>MNSQHWTGFIFSGLTPQSPLNDNSLLVDNENVDDDHSDMDQDLPLIDVSRAGLWTISSGRTDPNDEECFLDTDNLETFWTTGLHPGAMPLHWIMVRFPKIVHVSKLELYLDHARDLTWCPRLISCIVPCDEDRFTFSKLPVGWQSFNLTEGNKGAPLPCSVVKIMFEQNFSNGQNMRLRGLKLFATPSELVTPVRRPGLTPINAPPATPRSEAEHNPTQSPPAPTSAAAPQWQLSFLSHARRPDPLR</sequence>
<dbReference type="PROSITE" id="PS51284">
    <property type="entry name" value="DOC"/>
    <property type="match status" value="1"/>
</dbReference>
<evidence type="ECO:0000256" key="4">
    <source>
        <dbReference type="ARBA" id="ARBA00022786"/>
    </source>
</evidence>
<dbReference type="OrthoDB" id="24948at2759"/>
<keyword evidence="9" id="KW-1185">Reference proteome</keyword>
<gene>
    <name evidence="8" type="ORF">BCR44DRAFT_1501340</name>
</gene>
<proteinExistence type="inferred from homology"/>
<accession>A0A1Y2HGS5</accession>
<evidence type="ECO:0000313" key="9">
    <source>
        <dbReference type="Proteomes" id="UP000193411"/>
    </source>
</evidence>
<feature type="domain" description="DOC" evidence="7">
    <location>
        <begin position="24"/>
        <end position="210"/>
    </location>
</feature>
<evidence type="ECO:0000256" key="1">
    <source>
        <dbReference type="ARBA" id="ARBA00006762"/>
    </source>
</evidence>
<dbReference type="SUPFAM" id="SSF49785">
    <property type="entry name" value="Galactose-binding domain-like"/>
    <property type="match status" value="1"/>
</dbReference>
<dbReference type="AlphaFoldDB" id="A0A1Y2HGS5"/>
<evidence type="ECO:0000256" key="6">
    <source>
        <dbReference type="SAM" id="MobiDB-lite"/>
    </source>
</evidence>
<dbReference type="PANTHER" id="PTHR12936">
    <property type="entry name" value="ANAPHASE-PROMOTING COMPLEX 10"/>
    <property type="match status" value="1"/>
</dbReference>
<organism evidence="8 9">
    <name type="scientific">Catenaria anguillulae PL171</name>
    <dbReference type="NCBI Taxonomy" id="765915"/>
    <lineage>
        <taxon>Eukaryota</taxon>
        <taxon>Fungi</taxon>
        <taxon>Fungi incertae sedis</taxon>
        <taxon>Blastocladiomycota</taxon>
        <taxon>Blastocladiomycetes</taxon>
        <taxon>Blastocladiales</taxon>
        <taxon>Catenariaceae</taxon>
        <taxon>Catenaria</taxon>
    </lineage>
</organism>
<evidence type="ECO:0000256" key="5">
    <source>
        <dbReference type="ARBA" id="ARBA00023306"/>
    </source>
</evidence>
<dbReference type="Proteomes" id="UP000193411">
    <property type="component" value="Unassembled WGS sequence"/>
</dbReference>
<comment type="similarity">
    <text evidence="1">Belongs to the APC10 family.</text>
</comment>
<dbReference type="Gene3D" id="2.60.120.260">
    <property type="entry name" value="Galactose-binding domain-like"/>
    <property type="match status" value="1"/>
</dbReference>
<name>A0A1Y2HGS5_9FUNG</name>
<evidence type="ECO:0000313" key="8">
    <source>
        <dbReference type="EMBL" id="ORZ33204.1"/>
    </source>
</evidence>
<keyword evidence="3" id="KW-0498">Mitosis</keyword>
<dbReference type="EMBL" id="MCFL01000037">
    <property type="protein sequence ID" value="ORZ33204.1"/>
    <property type="molecule type" value="Genomic_DNA"/>
</dbReference>
<evidence type="ECO:0000259" key="7">
    <source>
        <dbReference type="PROSITE" id="PS51284"/>
    </source>
</evidence>
<comment type="caution">
    <text evidence="8">The sequence shown here is derived from an EMBL/GenBank/DDBJ whole genome shotgun (WGS) entry which is preliminary data.</text>
</comment>
<dbReference type="SMART" id="SM01337">
    <property type="entry name" value="APC10"/>
    <property type="match status" value="1"/>
</dbReference>
<keyword evidence="5" id="KW-0131">Cell cycle</keyword>
<dbReference type="InterPro" id="IPR008979">
    <property type="entry name" value="Galactose-bd-like_sf"/>
</dbReference>
<dbReference type="Pfam" id="PF03256">
    <property type="entry name" value="ANAPC10"/>
    <property type="match status" value="1"/>
</dbReference>
<reference evidence="8 9" key="1">
    <citation type="submission" date="2016-07" db="EMBL/GenBank/DDBJ databases">
        <title>Pervasive Adenine N6-methylation of Active Genes in Fungi.</title>
        <authorList>
            <consortium name="DOE Joint Genome Institute"/>
            <person name="Mondo S.J."/>
            <person name="Dannebaum R.O."/>
            <person name="Kuo R.C."/>
            <person name="Labutti K."/>
            <person name="Haridas S."/>
            <person name="Kuo A."/>
            <person name="Salamov A."/>
            <person name="Ahrendt S.R."/>
            <person name="Lipzen A."/>
            <person name="Sullivan W."/>
            <person name="Andreopoulos W.B."/>
            <person name="Clum A."/>
            <person name="Lindquist E."/>
            <person name="Daum C."/>
            <person name="Ramamoorthy G.K."/>
            <person name="Gryganskyi A."/>
            <person name="Culley D."/>
            <person name="Magnuson J.K."/>
            <person name="James T.Y."/>
            <person name="O'Malley M.A."/>
            <person name="Stajich J.E."/>
            <person name="Spatafora J.W."/>
            <person name="Visel A."/>
            <person name="Grigoriev I.V."/>
        </authorList>
    </citation>
    <scope>NUCLEOTIDE SEQUENCE [LARGE SCALE GENOMIC DNA]</scope>
    <source>
        <strain evidence="8 9">PL171</strain>
    </source>
</reference>
<dbReference type="InterPro" id="IPR016901">
    <property type="entry name" value="APC10/Doc1"/>
</dbReference>
<dbReference type="STRING" id="765915.A0A1Y2HGS5"/>
<evidence type="ECO:0000256" key="2">
    <source>
        <dbReference type="ARBA" id="ARBA00022618"/>
    </source>
</evidence>
<dbReference type="InterPro" id="IPR004939">
    <property type="entry name" value="APC_su10/DOC_dom"/>
</dbReference>